<sequence>MQTAEKFTITFFFKLLVLFVLLITGVVFKTTDLTQPVDAQNLKPSRPSVAIDPDSEQMQQLYFRMVSSESSASL</sequence>
<keyword evidence="3" id="KW-1185">Reference proteome</keyword>
<feature type="transmembrane region" description="Helical" evidence="1">
    <location>
        <begin position="7"/>
        <end position="28"/>
    </location>
</feature>
<dbReference type="Proteomes" id="UP001500552">
    <property type="component" value="Unassembled WGS sequence"/>
</dbReference>
<accession>A0ABP8M217</accession>
<reference evidence="3" key="1">
    <citation type="journal article" date="2019" name="Int. J. Syst. Evol. Microbiol.">
        <title>The Global Catalogue of Microorganisms (GCM) 10K type strain sequencing project: providing services to taxonomists for standard genome sequencing and annotation.</title>
        <authorList>
            <consortium name="The Broad Institute Genomics Platform"/>
            <consortium name="The Broad Institute Genome Sequencing Center for Infectious Disease"/>
            <person name="Wu L."/>
            <person name="Ma J."/>
        </authorList>
    </citation>
    <scope>NUCLEOTIDE SEQUENCE [LARGE SCALE GENOMIC DNA]</scope>
    <source>
        <strain evidence="3">JCM 17926</strain>
    </source>
</reference>
<name>A0ABP8M217_9BACT</name>
<keyword evidence="1" id="KW-0812">Transmembrane</keyword>
<evidence type="ECO:0000256" key="1">
    <source>
        <dbReference type="SAM" id="Phobius"/>
    </source>
</evidence>
<organism evidence="2 3">
    <name type="scientific">Pontibacter saemangeumensis</name>
    <dbReference type="NCBI Taxonomy" id="1084525"/>
    <lineage>
        <taxon>Bacteria</taxon>
        <taxon>Pseudomonadati</taxon>
        <taxon>Bacteroidota</taxon>
        <taxon>Cytophagia</taxon>
        <taxon>Cytophagales</taxon>
        <taxon>Hymenobacteraceae</taxon>
        <taxon>Pontibacter</taxon>
    </lineage>
</organism>
<proteinExistence type="predicted"/>
<keyword evidence="1" id="KW-1133">Transmembrane helix</keyword>
<protein>
    <submittedName>
        <fullName evidence="2">Uncharacterized protein</fullName>
    </submittedName>
</protein>
<evidence type="ECO:0000313" key="3">
    <source>
        <dbReference type="Proteomes" id="UP001500552"/>
    </source>
</evidence>
<comment type="caution">
    <text evidence="2">The sequence shown here is derived from an EMBL/GenBank/DDBJ whole genome shotgun (WGS) entry which is preliminary data.</text>
</comment>
<gene>
    <name evidence="2" type="ORF">GCM10023188_38190</name>
</gene>
<evidence type="ECO:0000313" key="2">
    <source>
        <dbReference type="EMBL" id="GAA4440655.1"/>
    </source>
</evidence>
<dbReference type="EMBL" id="BAABHC010000029">
    <property type="protein sequence ID" value="GAA4440655.1"/>
    <property type="molecule type" value="Genomic_DNA"/>
</dbReference>
<keyword evidence="1" id="KW-0472">Membrane</keyword>